<sequence length="109" mass="12726">MLPGTRCQNGKETQGTENRQRIPAAEKRDVEARHYSNEKDRTLCARRDLYRVKRKAERVSAPTAFINLKNSILPFLFQLIIRFQQPMICVLFAKPLVFLNSAYKRIMKA</sequence>
<organism evidence="2 3">
    <name type="scientific">Pleurodeles waltl</name>
    <name type="common">Iberian ribbed newt</name>
    <dbReference type="NCBI Taxonomy" id="8319"/>
    <lineage>
        <taxon>Eukaryota</taxon>
        <taxon>Metazoa</taxon>
        <taxon>Chordata</taxon>
        <taxon>Craniata</taxon>
        <taxon>Vertebrata</taxon>
        <taxon>Euteleostomi</taxon>
        <taxon>Amphibia</taxon>
        <taxon>Batrachia</taxon>
        <taxon>Caudata</taxon>
        <taxon>Salamandroidea</taxon>
        <taxon>Salamandridae</taxon>
        <taxon>Pleurodelinae</taxon>
        <taxon>Pleurodeles</taxon>
    </lineage>
</organism>
<dbReference type="AlphaFoldDB" id="A0AAV7WC69"/>
<keyword evidence="3" id="KW-1185">Reference proteome</keyword>
<dbReference type="Proteomes" id="UP001066276">
    <property type="component" value="Chromosome 1_2"/>
</dbReference>
<proteinExistence type="predicted"/>
<feature type="compositionally biased region" description="Polar residues" evidence="1">
    <location>
        <begin position="1"/>
        <end position="17"/>
    </location>
</feature>
<reference evidence="2" key="1">
    <citation type="journal article" date="2022" name="bioRxiv">
        <title>Sequencing and chromosome-scale assembly of the giantPleurodeles waltlgenome.</title>
        <authorList>
            <person name="Brown T."/>
            <person name="Elewa A."/>
            <person name="Iarovenko S."/>
            <person name="Subramanian E."/>
            <person name="Araus A.J."/>
            <person name="Petzold A."/>
            <person name="Susuki M."/>
            <person name="Suzuki K.-i.T."/>
            <person name="Hayashi T."/>
            <person name="Toyoda A."/>
            <person name="Oliveira C."/>
            <person name="Osipova E."/>
            <person name="Leigh N.D."/>
            <person name="Simon A."/>
            <person name="Yun M.H."/>
        </authorList>
    </citation>
    <scope>NUCLEOTIDE SEQUENCE</scope>
    <source>
        <strain evidence="2">20211129_DDA</strain>
        <tissue evidence="2">Liver</tissue>
    </source>
</reference>
<protein>
    <submittedName>
        <fullName evidence="2">Uncharacterized protein</fullName>
    </submittedName>
</protein>
<feature type="compositionally biased region" description="Basic and acidic residues" evidence="1">
    <location>
        <begin position="18"/>
        <end position="35"/>
    </location>
</feature>
<evidence type="ECO:0000313" key="3">
    <source>
        <dbReference type="Proteomes" id="UP001066276"/>
    </source>
</evidence>
<dbReference type="EMBL" id="JANPWB010000002">
    <property type="protein sequence ID" value="KAJ1210958.1"/>
    <property type="molecule type" value="Genomic_DNA"/>
</dbReference>
<accession>A0AAV7WC69</accession>
<evidence type="ECO:0000256" key="1">
    <source>
        <dbReference type="SAM" id="MobiDB-lite"/>
    </source>
</evidence>
<comment type="caution">
    <text evidence="2">The sequence shown here is derived from an EMBL/GenBank/DDBJ whole genome shotgun (WGS) entry which is preliminary data.</text>
</comment>
<gene>
    <name evidence="2" type="ORF">NDU88_006320</name>
</gene>
<evidence type="ECO:0000313" key="2">
    <source>
        <dbReference type="EMBL" id="KAJ1210958.1"/>
    </source>
</evidence>
<feature type="region of interest" description="Disordered" evidence="1">
    <location>
        <begin position="1"/>
        <end position="35"/>
    </location>
</feature>
<name>A0AAV7WC69_PLEWA</name>